<dbReference type="GO" id="GO:0016746">
    <property type="term" value="F:acyltransferase activity"/>
    <property type="evidence" value="ECO:0007669"/>
    <property type="project" value="UniProtKB-KW"/>
</dbReference>
<keyword evidence="6" id="KW-0012">Acyltransferase</keyword>
<organism evidence="8 9">
    <name type="scientific">Shewanella holmiensis</name>
    <dbReference type="NCBI Taxonomy" id="2952222"/>
    <lineage>
        <taxon>Bacteria</taxon>
        <taxon>Pseudomonadati</taxon>
        <taxon>Pseudomonadota</taxon>
        <taxon>Gammaproteobacteria</taxon>
        <taxon>Alteromonadales</taxon>
        <taxon>Shewanellaceae</taxon>
        <taxon>Shewanella</taxon>
    </lineage>
</organism>
<dbReference type="InterPro" id="IPR004960">
    <property type="entry name" value="LipA_acyltrans"/>
</dbReference>
<dbReference type="GO" id="GO:0009247">
    <property type="term" value="P:glycolipid biosynthetic process"/>
    <property type="evidence" value="ECO:0007669"/>
    <property type="project" value="UniProtKB-ARBA"/>
</dbReference>
<comment type="subcellular location">
    <subcellularLocation>
        <location evidence="1">Cell inner membrane</location>
    </subcellularLocation>
</comment>
<dbReference type="InterPro" id="IPR029044">
    <property type="entry name" value="Nucleotide-diphossugar_trans"/>
</dbReference>
<evidence type="ECO:0000256" key="1">
    <source>
        <dbReference type="ARBA" id="ARBA00004533"/>
    </source>
</evidence>
<dbReference type="GO" id="GO:0006487">
    <property type="term" value="P:protein N-linked glycosylation"/>
    <property type="evidence" value="ECO:0007669"/>
    <property type="project" value="TreeGrafter"/>
</dbReference>
<sequence length="565" mass="64494">MKLALIIPNYNHHLEIENTLAALAQFNLPCYLIDDGSQDETRYVLQAMADKFAWVTLIHHPFNRGKGAAVITGLRAAFADGFSHALQVDADGQHNLTDIPLMIEAAEANPLALISGKPEYDESVPKGRLYGRYITHFWVWIETLSFDIQDSMCGFRIYPLAATEQLFKTCSLGERMDFDIEVMVKLHWQKTPIIQLPTKVIYPENGISHFQGLQDNVRISWMHTRLFFGMLKRLPQRLLQRDNQQHWSTMQERGSYWGIKLLAQSYRFGGHWLCRAIMYPVIGYFFLTGGSARKASMEFLQHVKQLNPLHTDLSAKLSWQDSLRHFIAFGNAALDRIDAWCDRITLSEVDFADRHLLADQIATGKGAVLLVSHLGNLELCRAISIHQQKVKVNVMVLTSHAENFNKVLQQLNPQSTLNLIQVNELDPSTAMLLQQKIEQGELVVIAADRTSSNSQGRVVNLPFLGEPAPFPQGPFILASLLDCPVFTMFCIRQHGRYQVHVEHLADTLKGPRKDRAARLTDAMTKYSQRLAYFAQLAPLQWFNFYDFWRDDNNSIRQSVQSKQEQ</sequence>
<dbReference type="EMBL" id="JAMTCD010000005">
    <property type="protein sequence ID" value="MCT7941274.1"/>
    <property type="molecule type" value="Genomic_DNA"/>
</dbReference>
<keyword evidence="9" id="KW-1185">Reference proteome</keyword>
<keyword evidence="5" id="KW-0472">Membrane</keyword>
<protein>
    <submittedName>
        <fullName evidence="8">Glycosyltransferase family 2 protein</fullName>
    </submittedName>
</protein>
<feature type="domain" description="Glycosyltransferase 2-like" evidence="7">
    <location>
        <begin position="5"/>
        <end position="125"/>
    </location>
</feature>
<evidence type="ECO:0000256" key="3">
    <source>
        <dbReference type="ARBA" id="ARBA00022519"/>
    </source>
</evidence>
<evidence type="ECO:0000256" key="4">
    <source>
        <dbReference type="ARBA" id="ARBA00022679"/>
    </source>
</evidence>
<evidence type="ECO:0000256" key="5">
    <source>
        <dbReference type="ARBA" id="ARBA00023136"/>
    </source>
</evidence>
<dbReference type="Pfam" id="PF03279">
    <property type="entry name" value="Lip_A_acyltrans"/>
    <property type="match status" value="1"/>
</dbReference>
<proteinExistence type="predicted"/>
<dbReference type="Proteomes" id="UP001155546">
    <property type="component" value="Unassembled WGS sequence"/>
</dbReference>
<dbReference type="PANTHER" id="PTHR10859:SF91">
    <property type="entry name" value="DOLICHYL-PHOSPHATE BETA-GLUCOSYLTRANSFERASE"/>
    <property type="match status" value="1"/>
</dbReference>
<evidence type="ECO:0000313" key="8">
    <source>
        <dbReference type="EMBL" id="MCT7941274.1"/>
    </source>
</evidence>
<keyword evidence="4" id="KW-0808">Transferase</keyword>
<dbReference type="Pfam" id="PF00535">
    <property type="entry name" value="Glycos_transf_2"/>
    <property type="match status" value="1"/>
</dbReference>
<keyword evidence="3" id="KW-0997">Cell inner membrane</keyword>
<keyword evidence="2" id="KW-1003">Cell membrane</keyword>
<name>A0A9X2WKV7_9GAMM</name>
<reference evidence="8" key="1">
    <citation type="journal article" date="2023" name="Int. J. Syst. Evol. Microbiol.">
        <title>&lt;i&gt;Shewanella septentrionalis&lt;/i&gt; sp. nov. and &lt;i&gt;Shewanella holmiensis&lt;/i&gt; sp. nov., isolated from Baltic Sea water and sediments.</title>
        <authorList>
            <person name="Martin-Rodriguez A.J."/>
            <person name="Thorell K."/>
            <person name="Joffre E."/>
            <person name="Jensie-Markopoulos S."/>
            <person name="Moore E.R.B."/>
            <person name="Sjoling A."/>
        </authorList>
    </citation>
    <scope>NUCLEOTIDE SEQUENCE</scope>
    <source>
        <strain evidence="8">SP1S2-7</strain>
    </source>
</reference>
<dbReference type="Gene3D" id="3.90.550.10">
    <property type="entry name" value="Spore Coat Polysaccharide Biosynthesis Protein SpsA, Chain A"/>
    <property type="match status" value="1"/>
</dbReference>
<comment type="caution">
    <text evidence="8">The sequence shown here is derived from an EMBL/GenBank/DDBJ whole genome shotgun (WGS) entry which is preliminary data.</text>
</comment>
<gene>
    <name evidence="8" type="ORF">NE535_05615</name>
</gene>
<evidence type="ECO:0000256" key="2">
    <source>
        <dbReference type="ARBA" id="ARBA00022475"/>
    </source>
</evidence>
<dbReference type="GO" id="GO:0005886">
    <property type="term" value="C:plasma membrane"/>
    <property type="evidence" value="ECO:0007669"/>
    <property type="project" value="UniProtKB-SubCell"/>
</dbReference>
<dbReference type="CDD" id="cd07984">
    <property type="entry name" value="LPLAT_LABLAT-like"/>
    <property type="match status" value="1"/>
</dbReference>
<evidence type="ECO:0000259" key="7">
    <source>
        <dbReference type="Pfam" id="PF00535"/>
    </source>
</evidence>
<dbReference type="PANTHER" id="PTHR10859">
    <property type="entry name" value="GLYCOSYL TRANSFERASE"/>
    <property type="match status" value="1"/>
</dbReference>
<dbReference type="AlphaFoldDB" id="A0A9X2WKV7"/>
<dbReference type="InterPro" id="IPR001173">
    <property type="entry name" value="Glyco_trans_2-like"/>
</dbReference>
<dbReference type="RefSeq" id="WP_261297689.1">
    <property type="nucleotide sequence ID" value="NZ_JAMTCD010000005.1"/>
</dbReference>
<dbReference type="CDD" id="cd04179">
    <property type="entry name" value="DPM_DPG-synthase_like"/>
    <property type="match status" value="1"/>
</dbReference>
<evidence type="ECO:0000256" key="6">
    <source>
        <dbReference type="ARBA" id="ARBA00023315"/>
    </source>
</evidence>
<dbReference type="SUPFAM" id="SSF53448">
    <property type="entry name" value="Nucleotide-diphospho-sugar transferases"/>
    <property type="match status" value="1"/>
</dbReference>
<evidence type="ECO:0000313" key="9">
    <source>
        <dbReference type="Proteomes" id="UP001155546"/>
    </source>
</evidence>
<accession>A0A9X2WKV7</accession>